<dbReference type="CDD" id="cd06661">
    <property type="entry name" value="GGCT_like"/>
    <property type="match status" value="1"/>
</dbReference>
<proteinExistence type="predicted"/>
<dbReference type="Gene3D" id="3.10.490.10">
    <property type="entry name" value="Gamma-glutamyl cyclotransferase-like"/>
    <property type="match status" value="1"/>
</dbReference>
<dbReference type="RefSeq" id="WP_250064435.1">
    <property type="nucleotide sequence ID" value="NZ_JAIKTS010000003.1"/>
</dbReference>
<organism evidence="1 2">
    <name type="scientific">Stenotrophomonas mori</name>
    <dbReference type="NCBI Taxonomy" id="2871096"/>
    <lineage>
        <taxon>Bacteria</taxon>
        <taxon>Pseudomonadati</taxon>
        <taxon>Pseudomonadota</taxon>
        <taxon>Gammaproteobacteria</taxon>
        <taxon>Lysobacterales</taxon>
        <taxon>Lysobacteraceae</taxon>
        <taxon>Stenotrophomonas</taxon>
    </lineage>
</organism>
<protein>
    <submittedName>
        <fullName evidence="1">Gamma-glutamylcyclotransferase</fullName>
    </submittedName>
</protein>
<evidence type="ECO:0000313" key="1">
    <source>
        <dbReference type="EMBL" id="MCL7715132.1"/>
    </source>
</evidence>
<reference evidence="1 2" key="1">
    <citation type="submission" date="2021-08" db="EMBL/GenBank/DDBJ databases">
        <title>Novel members of of the genus Stenotrophomonas from differernt environment.</title>
        <authorList>
            <person name="Deng Y."/>
        </authorList>
    </citation>
    <scope>NUCLEOTIDE SEQUENCE [LARGE SCALE GENOMIC DNA]</scope>
    <source>
        <strain evidence="1 2">CPCC 101365</strain>
    </source>
</reference>
<keyword evidence="2" id="KW-1185">Reference proteome</keyword>
<gene>
    <name evidence="1" type="ORF">K5L01_10785</name>
</gene>
<dbReference type="SUPFAM" id="SSF110857">
    <property type="entry name" value="Gamma-glutamyl cyclotransferase-like"/>
    <property type="match status" value="1"/>
</dbReference>
<comment type="caution">
    <text evidence="1">The sequence shown here is derived from an EMBL/GenBank/DDBJ whole genome shotgun (WGS) entry which is preliminary data.</text>
</comment>
<accession>A0ABT0SIP3</accession>
<dbReference type="EMBL" id="JAIKTS010000003">
    <property type="protein sequence ID" value="MCL7715132.1"/>
    <property type="molecule type" value="Genomic_DNA"/>
</dbReference>
<name>A0ABT0SIP3_9GAMM</name>
<evidence type="ECO:0000313" key="2">
    <source>
        <dbReference type="Proteomes" id="UP001431235"/>
    </source>
</evidence>
<dbReference type="InterPro" id="IPR013024">
    <property type="entry name" value="GGCT-like"/>
</dbReference>
<sequence length="144" mass="16051">MGVVPIPRRSIRFHNKSTDHSGNCDLIDSNPEAIAYGALYEFNLADKPGLDAAEGLGHGYRQATVAFPFNNVTYRAFVYVASVSHIDKSLNPYHWYKQLILCGARYHRFPDEYIAELESVPSITDPDTGRSAKNGALLARMAEF</sequence>
<dbReference type="Pfam" id="PF13772">
    <property type="entry name" value="AIG2_2"/>
    <property type="match status" value="1"/>
</dbReference>
<dbReference type="Proteomes" id="UP001431235">
    <property type="component" value="Unassembled WGS sequence"/>
</dbReference>
<dbReference type="InterPro" id="IPR036568">
    <property type="entry name" value="GGCT-like_sf"/>
</dbReference>